<dbReference type="Proteomes" id="UP000694941">
    <property type="component" value="Unplaced"/>
</dbReference>
<evidence type="ECO:0000259" key="3">
    <source>
        <dbReference type="PROSITE" id="PS50004"/>
    </source>
</evidence>
<gene>
    <name evidence="6" type="primary">LOC111088102</name>
</gene>
<comment type="similarity">
    <text evidence="1">Belongs to the unc-13 family.</text>
</comment>
<dbReference type="PANTHER" id="PTHR45999">
    <property type="entry name" value="UNC-13-4A, ISOFORM B"/>
    <property type="match status" value="1"/>
</dbReference>
<dbReference type="PROSITE" id="PS51259">
    <property type="entry name" value="MHD2"/>
    <property type="match status" value="1"/>
</dbReference>
<dbReference type="SUPFAM" id="SSF49562">
    <property type="entry name" value="C2 domain (Calcium/lipid-binding domain, CaLB)"/>
    <property type="match status" value="1"/>
</dbReference>
<dbReference type="InterPro" id="IPR000008">
    <property type="entry name" value="C2_dom"/>
</dbReference>
<dbReference type="PANTHER" id="PTHR45999:SF4">
    <property type="entry name" value="UNC-13-4A, ISOFORM B"/>
    <property type="match status" value="1"/>
</dbReference>
<evidence type="ECO:0000313" key="6">
    <source>
        <dbReference type="RefSeq" id="XP_022252789.1"/>
    </source>
</evidence>
<sequence length="748" mass="86103">MRRLSRSFGIQDDGGARPKVKTSEANEFLAVSGQPLLTALDEELTEDQLTQLYIQSCFAAQNYLGTSSKVYSSTTQEIISFMQDLFWKLPPEKQQELQSQATRMKENPIQLIVKVLEAKELPSNDASGLCDPYCRLWINKKQSRTTEVKEQNRNPVWRETFTLDISNAQKDVLHVDIWDRDPRSIKGALAEWKYVKGVRSCLRFFKDLAENVLLRKAKYIDDYMGGFRKPIQIIPSVGLDVHFDLRSKTEKEPGLPSSHGTMHVQLHFKVKLPEHTDHVVALQNHLRLVKLCFENSFLRKKTENVSLWFEWTQVLPPPSRTLLLQHKLQQGLTAEEMIICRWMALSKLILKRRITVSCALLFTMLEEIKQIRTRDDDWQISEELSQAYTSMMASFTNYLCSQLRHFHGLFDLSDQTSTFELISLLHDRESLELDNVPNWFGHEAIEKWFIWAEENALVWISGLIELDEMEPVNDELKFGRSARDTMDIVHHKLVDLWQSLEWPNIDCTVSLVKVLHNCFIHFAREMEKKIAAHGYFDTEGVFEIQIKFCVSVTSMTSVVTYIEGVKSNIVLNLEQAGQTSVQIAEICQPLDSASDFILNVVRSVFAGVVLKMRPELQRLLGQIGKATNEAQQHRAVFELSDYIDETLHSMNLFLDTVAFHNLARQIWGAVIITMKDETEDILQEQICCRRKRPLKIKGFITALKQMEQIFHGDGKGLSVNEITNTRHYKDLSEDLTNFLLLSGETGDS</sequence>
<dbReference type="RefSeq" id="XP_022252789.1">
    <property type="nucleotide sequence ID" value="XM_022397081.1"/>
</dbReference>
<dbReference type="Gene3D" id="1.10.357.50">
    <property type="match status" value="1"/>
</dbReference>
<dbReference type="InterPro" id="IPR035892">
    <property type="entry name" value="C2_domain_sf"/>
</dbReference>
<evidence type="ECO:0000313" key="5">
    <source>
        <dbReference type="Proteomes" id="UP000694941"/>
    </source>
</evidence>
<accession>A0ABM1TA83</accession>
<feature type="domain" description="C2" evidence="3">
    <location>
        <begin position="89"/>
        <end position="212"/>
    </location>
</feature>
<protein>
    <submittedName>
        <fullName evidence="6">Uncharacterized protein LOC111088102 isoform X2</fullName>
    </submittedName>
</protein>
<dbReference type="GeneID" id="111088102"/>
<name>A0ABM1TA83_LIMPO</name>
<dbReference type="SMART" id="SM00239">
    <property type="entry name" value="C2"/>
    <property type="match status" value="1"/>
</dbReference>
<proteinExistence type="inferred from homology"/>
<dbReference type="Pfam" id="PF00168">
    <property type="entry name" value="C2"/>
    <property type="match status" value="1"/>
</dbReference>
<dbReference type="Gene3D" id="2.60.40.150">
    <property type="entry name" value="C2 domain"/>
    <property type="match status" value="1"/>
</dbReference>
<evidence type="ECO:0000256" key="1">
    <source>
        <dbReference type="ARBA" id="ARBA00005823"/>
    </source>
</evidence>
<dbReference type="PROSITE" id="PS50004">
    <property type="entry name" value="C2"/>
    <property type="match status" value="1"/>
</dbReference>
<evidence type="ECO:0000256" key="2">
    <source>
        <dbReference type="ARBA" id="ARBA00022483"/>
    </source>
</evidence>
<keyword evidence="2" id="KW-0268">Exocytosis</keyword>
<keyword evidence="5" id="KW-1185">Reference proteome</keyword>
<reference evidence="6" key="1">
    <citation type="submission" date="2025-08" db="UniProtKB">
        <authorList>
            <consortium name="RefSeq"/>
        </authorList>
    </citation>
    <scope>IDENTIFICATION</scope>
    <source>
        <tissue evidence="6">Muscle</tissue>
    </source>
</reference>
<dbReference type="InterPro" id="IPR052095">
    <property type="entry name" value="UNC-13_domain"/>
</dbReference>
<evidence type="ECO:0000259" key="4">
    <source>
        <dbReference type="PROSITE" id="PS51259"/>
    </source>
</evidence>
<dbReference type="CDD" id="cd00030">
    <property type="entry name" value="C2"/>
    <property type="match status" value="1"/>
</dbReference>
<organism evidence="5 6">
    <name type="scientific">Limulus polyphemus</name>
    <name type="common">Atlantic horseshoe crab</name>
    <dbReference type="NCBI Taxonomy" id="6850"/>
    <lineage>
        <taxon>Eukaryota</taxon>
        <taxon>Metazoa</taxon>
        <taxon>Ecdysozoa</taxon>
        <taxon>Arthropoda</taxon>
        <taxon>Chelicerata</taxon>
        <taxon>Merostomata</taxon>
        <taxon>Xiphosura</taxon>
        <taxon>Limulidae</taxon>
        <taxon>Limulus</taxon>
    </lineage>
</organism>
<dbReference type="InterPro" id="IPR014772">
    <property type="entry name" value="Munc13_dom-2"/>
</dbReference>
<feature type="domain" description="MHD2" evidence="4">
    <location>
        <begin position="633"/>
        <end position="748"/>
    </location>
</feature>